<evidence type="ECO:0000256" key="1">
    <source>
        <dbReference type="ARBA" id="ARBA00022649"/>
    </source>
</evidence>
<dbReference type="AlphaFoldDB" id="A0ABD5UNZ7"/>
<organism evidence="3 4">
    <name type="scientific">Halopenitus salinus</name>
    <dbReference type="NCBI Taxonomy" id="1198295"/>
    <lineage>
        <taxon>Archaea</taxon>
        <taxon>Methanobacteriati</taxon>
        <taxon>Methanobacteriota</taxon>
        <taxon>Stenosarchaea group</taxon>
        <taxon>Halobacteria</taxon>
        <taxon>Halobacteriales</taxon>
        <taxon>Haloferacaceae</taxon>
        <taxon>Halopenitus</taxon>
    </lineage>
</organism>
<reference evidence="3 4" key="1">
    <citation type="journal article" date="2019" name="Int. J. Syst. Evol. Microbiol.">
        <title>The Global Catalogue of Microorganisms (GCM) 10K type strain sequencing project: providing services to taxonomists for standard genome sequencing and annotation.</title>
        <authorList>
            <consortium name="The Broad Institute Genomics Platform"/>
            <consortium name="The Broad Institute Genome Sequencing Center for Infectious Disease"/>
            <person name="Wu L."/>
            <person name="Ma J."/>
        </authorList>
    </citation>
    <scope>NUCLEOTIDE SEQUENCE [LARGE SCALE GENOMIC DNA]</scope>
    <source>
        <strain evidence="3 4">SKJ47</strain>
    </source>
</reference>
<dbReference type="Proteomes" id="UP001596296">
    <property type="component" value="Unassembled WGS sequence"/>
</dbReference>
<dbReference type="EMBL" id="JBHSXL010000001">
    <property type="protein sequence ID" value="MFC6891194.1"/>
    <property type="molecule type" value="Genomic_DNA"/>
</dbReference>
<comment type="caution">
    <text evidence="3">The sequence shown here is derived from an EMBL/GenBank/DDBJ whole genome shotgun (WGS) entry which is preliminary data.</text>
</comment>
<keyword evidence="4" id="KW-1185">Reference proteome</keyword>
<evidence type="ECO:0000256" key="2">
    <source>
        <dbReference type="SAM" id="MobiDB-lite"/>
    </source>
</evidence>
<name>A0ABD5UNZ7_9EURY</name>
<gene>
    <name evidence="3" type="ORF">ACFQE9_00900</name>
</gene>
<feature type="region of interest" description="Disordered" evidence="2">
    <location>
        <begin position="59"/>
        <end position="82"/>
    </location>
</feature>
<sequence>MGTRNVRLDEDVYERIRSEKRPDETFSEAIDRLIGGASLLDLVGILSDEEADEFRRAIEESDDAGTREVDELVERFGGDDDP</sequence>
<dbReference type="Pfam" id="PF02697">
    <property type="entry name" value="VAPB_antitox"/>
    <property type="match status" value="1"/>
</dbReference>
<protein>
    <submittedName>
        <fullName evidence="3">Antitoxin VapB family protein</fullName>
    </submittedName>
</protein>
<evidence type="ECO:0000313" key="3">
    <source>
        <dbReference type="EMBL" id="MFC6891194.1"/>
    </source>
</evidence>
<accession>A0ABD5UNZ7</accession>
<proteinExistence type="predicted"/>
<evidence type="ECO:0000313" key="4">
    <source>
        <dbReference type="Proteomes" id="UP001596296"/>
    </source>
</evidence>
<dbReference type="InterPro" id="IPR003847">
    <property type="entry name" value="Put_antitoxin"/>
</dbReference>
<keyword evidence="1" id="KW-1277">Toxin-antitoxin system</keyword>
<dbReference type="RefSeq" id="WP_379739073.1">
    <property type="nucleotide sequence ID" value="NZ_JBHSVN010000001.1"/>
</dbReference>